<gene>
    <name evidence="1" type="ORF">ANCCAN_16298</name>
</gene>
<keyword evidence="2" id="KW-1185">Reference proteome</keyword>
<evidence type="ECO:0000313" key="2">
    <source>
        <dbReference type="Proteomes" id="UP000252519"/>
    </source>
</evidence>
<organism evidence="1 2">
    <name type="scientific">Ancylostoma caninum</name>
    <name type="common">Dog hookworm</name>
    <dbReference type="NCBI Taxonomy" id="29170"/>
    <lineage>
        <taxon>Eukaryota</taxon>
        <taxon>Metazoa</taxon>
        <taxon>Ecdysozoa</taxon>
        <taxon>Nematoda</taxon>
        <taxon>Chromadorea</taxon>
        <taxon>Rhabditida</taxon>
        <taxon>Rhabditina</taxon>
        <taxon>Rhabditomorpha</taxon>
        <taxon>Strongyloidea</taxon>
        <taxon>Ancylostomatidae</taxon>
        <taxon>Ancylostomatinae</taxon>
        <taxon>Ancylostoma</taxon>
    </lineage>
</organism>
<dbReference type="Proteomes" id="UP000252519">
    <property type="component" value="Unassembled WGS sequence"/>
</dbReference>
<sequence length="227" mass="26905">LFSYILSFFSDLFDKYRLETEDEILRLCCVCYSVFHVEKDSKCSLGCPVPRCSWNYEEDGTFRHWHGYNPPLSSRMRKHIVTLGNEIEYCDECRGRIARTLPEKRLIRKDFAILCAEARIRRFNKQKREEFDKSVARSFLLKADQYRANDLRKTVLSLVENCTAWIYLNMPNDWLHLKTAVSQLFRQLLAMDRQTTAERNDIASKVNQLEKATKDLISMFQEYTNKT</sequence>
<name>A0A368G028_ANCCA</name>
<accession>A0A368G028</accession>
<dbReference type="AlphaFoldDB" id="A0A368G028"/>
<dbReference type="PANTHER" id="PTHR31063:SF3">
    <property type="entry name" value="ENHANCER OF POLYCOMB-LIKE PROTEIN"/>
    <property type="match status" value="1"/>
</dbReference>
<evidence type="ECO:0000313" key="1">
    <source>
        <dbReference type="EMBL" id="RCN37784.1"/>
    </source>
</evidence>
<dbReference type="EMBL" id="JOJR01000442">
    <property type="protein sequence ID" value="RCN37784.1"/>
    <property type="molecule type" value="Genomic_DNA"/>
</dbReference>
<proteinExistence type="predicted"/>
<dbReference type="OrthoDB" id="5858672at2759"/>
<dbReference type="PANTHER" id="PTHR31063">
    <property type="entry name" value="PROTEIN CBG08668"/>
    <property type="match status" value="1"/>
</dbReference>
<comment type="caution">
    <text evidence="1">The sequence shown here is derived from an EMBL/GenBank/DDBJ whole genome shotgun (WGS) entry which is preliminary data.</text>
</comment>
<protein>
    <submittedName>
        <fullName evidence="1">Uncharacterized protein</fullName>
    </submittedName>
</protein>
<reference evidence="1 2" key="1">
    <citation type="submission" date="2014-10" db="EMBL/GenBank/DDBJ databases">
        <title>Draft genome of the hookworm Ancylostoma caninum.</title>
        <authorList>
            <person name="Mitreva M."/>
        </authorList>
    </citation>
    <scope>NUCLEOTIDE SEQUENCE [LARGE SCALE GENOMIC DNA]</scope>
    <source>
        <strain evidence="1 2">Baltimore</strain>
    </source>
</reference>
<feature type="non-terminal residue" evidence="1">
    <location>
        <position position="1"/>
    </location>
</feature>